<protein>
    <submittedName>
        <fullName evidence="2">Uncharacterized protein</fullName>
    </submittedName>
</protein>
<gene>
    <name evidence="2" type="ORF">DBV15_05172</name>
</gene>
<organism evidence="2 3">
    <name type="scientific">Temnothorax longispinosus</name>
    <dbReference type="NCBI Taxonomy" id="300112"/>
    <lineage>
        <taxon>Eukaryota</taxon>
        <taxon>Metazoa</taxon>
        <taxon>Ecdysozoa</taxon>
        <taxon>Arthropoda</taxon>
        <taxon>Hexapoda</taxon>
        <taxon>Insecta</taxon>
        <taxon>Pterygota</taxon>
        <taxon>Neoptera</taxon>
        <taxon>Endopterygota</taxon>
        <taxon>Hymenoptera</taxon>
        <taxon>Apocrita</taxon>
        <taxon>Aculeata</taxon>
        <taxon>Formicoidea</taxon>
        <taxon>Formicidae</taxon>
        <taxon>Myrmicinae</taxon>
        <taxon>Temnothorax</taxon>
    </lineage>
</organism>
<keyword evidence="3" id="KW-1185">Reference proteome</keyword>
<feature type="region of interest" description="Disordered" evidence="1">
    <location>
        <begin position="1"/>
        <end position="58"/>
    </location>
</feature>
<dbReference type="AlphaFoldDB" id="A0A4V3SBG5"/>
<dbReference type="Proteomes" id="UP000310200">
    <property type="component" value="Unassembled WGS sequence"/>
</dbReference>
<comment type="caution">
    <text evidence="2">The sequence shown here is derived from an EMBL/GenBank/DDBJ whole genome shotgun (WGS) entry which is preliminary data.</text>
</comment>
<dbReference type="EMBL" id="QBLH01001169">
    <property type="protein sequence ID" value="TGZ52844.1"/>
    <property type="molecule type" value="Genomic_DNA"/>
</dbReference>
<reference evidence="2 3" key="1">
    <citation type="journal article" date="2019" name="Philos. Trans. R. Soc. Lond., B, Biol. Sci.">
        <title>Ant behaviour and brain gene expression of defending hosts depend on the ecological success of the intruding social parasite.</title>
        <authorList>
            <person name="Kaur R."/>
            <person name="Stoldt M."/>
            <person name="Jongepier E."/>
            <person name="Feldmeyer B."/>
            <person name="Menzel F."/>
            <person name="Bornberg-Bauer E."/>
            <person name="Foitzik S."/>
        </authorList>
    </citation>
    <scope>NUCLEOTIDE SEQUENCE [LARGE SCALE GENOMIC DNA]</scope>
    <source>
        <tissue evidence="2">Whole body</tissue>
    </source>
</reference>
<name>A0A4V3SBG5_9HYME</name>
<feature type="compositionally biased region" description="Basic and acidic residues" evidence="1">
    <location>
        <begin position="31"/>
        <end position="41"/>
    </location>
</feature>
<proteinExistence type="predicted"/>
<evidence type="ECO:0000313" key="3">
    <source>
        <dbReference type="Proteomes" id="UP000310200"/>
    </source>
</evidence>
<evidence type="ECO:0000256" key="1">
    <source>
        <dbReference type="SAM" id="MobiDB-lite"/>
    </source>
</evidence>
<accession>A0A4V3SBG5</accession>
<evidence type="ECO:0000313" key="2">
    <source>
        <dbReference type="EMBL" id="TGZ52844.1"/>
    </source>
</evidence>
<sequence length="76" mass="8576">MKNPIPLRKDDEFEFMPRSLSRPTNRSMGILRDDGSQHGGRDEDDSCSGKRGQWTTTVSSHPIMPHILGNLCAETY</sequence>